<evidence type="ECO:0000256" key="3">
    <source>
        <dbReference type="ARBA" id="ARBA00022729"/>
    </source>
</evidence>
<comment type="subcellular location">
    <subcellularLocation>
        <location evidence="1">Cell membrane</location>
    </subcellularLocation>
</comment>
<dbReference type="Proteomes" id="UP000726170">
    <property type="component" value="Unassembled WGS sequence"/>
</dbReference>
<sequence length="367" mass="39275">MNKKRLVSLLTAALMSVTLFAGCGGGEKKPAGEGKEPAAQETSIKAGLVTDEGGVNDGSFNQSAYVGLEKAKAELGIENMPAIESKQQEQYEPNLKNMASVADLIVGCGFMMEQAMGNVSKQLPDKKFLIVDAKVDTPNTLSITFKEEEGSFLAGVIAGKMTKTNKIGFIGGKEGEVINRFETGFVAGVMSVNPEAGKLLMPVDEKTPGKFTRYIDSFTDQQKGVEAAKMLYNAGADIIFHAAGGAGLGLFKAAKDMDKWAIGVDSDQAADPELAEYKNHIMISMEKKVGGVVYDTIKSIQDGTFKGGEHKVVGIKEDRVGIAPTVHPEVQKDALELADKYKEAIKAEKFKVPGTRAELKAFKVPEI</sequence>
<dbReference type="CDD" id="cd06354">
    <property type="entry name" value="PBP1_PrnA-like"/>
    <property type="match status" value="1"/>
</dbReference>
<evidence type="ECO:0000256" key="1">
    <source>
        <dbReference type="ARBA" id="ARBA00004236"/>
    </source>
</evidence>
<gene>
    <name evidence="8" type="ORF">KQI86_17130</name>
</gene>
<keyword evidence="5" id="KW-0449">Lipoprotein</keyword>
<feature type="signal peptide" evidence="6">
    <location>
        <begin position="1"/>
        <end position="21"/>
    </location>
</feature>
<dbReference type="PROSITE" id="PS51257">
    <property type="entry name" value="PROKAR_LIPOPROTEIN"/>
    <property type="match status" value="1"/>
</dbReference>
<evidence type="ECO:0000256" key="5">
    <source>
        <dbReference type="ARBA" id="ARBA00023288"/>
    </source>
</evidence>
<evidence type="ECO:0000256" key="6">
    <source>
        <dbReference type="SAM" id="SignalP"/>
    </source>
</evidence>
<feature type="chain" id="PRO_5047448475" evidence="6">
    <location>
        <begin position="22"/>
        <end position="367"/>
    </location>
</feature>
<evidence type="ECO:0000313" key="8">
    <source>
        <dbReference type="EMBL" id="MBU5486047.1"/>
    </source>
</evidence>
<name>A0ABS6ELF3_9CLOT</name>
<dbReference type="Pfam" id="PF02608">
    <property type="entry name" value="Bmp"/>
    <property type="match status" value="1"/>
</dbReference>
<dbReference type="EMBL" id="JAHLQF010000004">
    <property type="protein sequence ID" value="MBU5486047.1"/>
    <property type="molecule type" value="Genomic_DNA"/>
</dbReference>
<keyword evidence="3 6" id="KW-0732">Signal</keyword>
<proteinExistence type="predicted"/>
<evidence type="ECO:0000256" key="4">
    <source>
        <dbReference type="ARBA" id="ARBA00023136"/>
    </source>
</evidence>
<dbReference type="RefSeq" id="WP_216440636.1">
    <property type="nucleotide sequence ID" value="NZ_JAHLQF010000004.1"/>
</dbReference>
<keyword evidence="9" id="KW-1185">Reference proteome</keyword>
<evidence type="ECO:0000313" key="9">
    <source>
        <dbReference type="Proteomes" id="UP000726170"/>
    </source>
</evidence>
<evidence type="ECO:0000256" key="2">
    <source>
        <dbReference type="ARBA" id="ARBA00022475"/>
    </source>
</evidence>
<keyword evidence="4" id="KW-0472">Membrane</keyword>
<protein>
    <submittedName>
        <fullName evidence="8">BMP family ABC transporter substrate-binding protein</fullName>
    </submittedName>
</protein>
<evidence type="ECO:0000259" key="7">
    <source>
        <dbReference type="Pfam" id="PF02608"/>
    </source>
</evidence>
<dbReference type="PANTHER" id="PTHR34296:SF2">
    <property type="entry name" value="ABC TRANSPORTER GUANOSINE-BINDING PROTEIN NUPN"/>
    <property type="match status" value="1"/>
</dbReference>
<keyword evidence="2" id="KW-1003">Cell membrane</keyword>
<comment type="caution">
    <text evidence="8">The sequence shown here is derived from an EMBL/GenBank/DDBJ whole genome shotgun (WGS) entry which is preliminary data.</text>
</comment>
<feature type="domain" description="ABC transporter substrate-binding protein PnrA-like" evidence="7">
    <location>
        <begin position="47"/>
        <end position="346"/>
    </location>
</feature>
<dbReference type="PANTHER" id="PTHR34296">
    <property type="entry name" value="TRANSCRIPTIONAL ACTIVATOR PROTEIN MED"/>
    <property type="match status" value="1"/>
</dbReference>
<accession>A0ABS6ELF3</accession>
<dbReference type="InterPro" id="IPR050957">
    <property type="entry name" value="BMP_lipoprotein"/>
</dbReference>
<dbReference type="InterPro" id="IPR003760">
    <property type="entry name" value="PnrA-like"/>
</dbReference>
<reference evidence="8 9" key="1">
    <citation type="submission" date="2021-06" db="EMBL/GenBank/DDBJ databases">
        <authorList>
            <person name="Sun Q."/>
            <person name="Li D."/>
        </authorList>
    </citation>
    <scope>NUCLEOTIDE SEQUENCE [LARGE SCALE GENOMIC DNA]</scope>
    <source>
        <strain evidence="8 9">MSJ-11</strain>
    </source>
</reference>
<organism evidence="8 9">
    <name type="scientific">Clostridium mobile</name>
    <dbReference type="NCBI Taxonomy" id="2841512"/>
    <lineage>
        <taxon>Bacteria</taxon>
        <taxon>Bacillati</taxon>
        <taxon>Bacillota</taxon>
        <taxon>Clostridia</taxon>
        <taxon>Eubacteriales</taxon>
        <taxon>Clostridiaceae</taxon>
        <taxon>Clostridium</taxon>
    </lineage>
</organism>